<name>A0A0A0KKS7_CUCSA</name>
<accession>A0A0A0KKS7</accession>
<gene>
    <name evidence="1" type="ORF">Csa_6G525250</name>
</gene>
<reference evidence="1 2" key="3">
    <citation type="journal article" date="2010" name="BMC Genomics">
        <title>Transcriptome sequencing and comparative analysis of cucumber flowers with different sex types.</title>
        <authorList>
            <person name="Guo S."/>
            <person name="Zheng Y."/>
            <person name="Joung J.G."/>
            <person name="Liu S."/>
            <person name="Zhang Z."/>
            <person name="Crasta O.R."/>
            <person name="Sobral B.W."/>
            <person name="Xu Y."/>
            <person name="Huang S."/>
            <person name="Fei Z."/>
        </authorList>
    </citation>
    <scope>NUCLEOTIDE SEQUENCE [LARGE SCALE GENOMIC DNA]</scope>
    <source>
        <strain evidence="2">cv. 9930</strain>
    </source>
</reference>
<reference evidence="1 2" key="2">
    <citation type="journal article" date="2009" name="PLoS ONE">
        <title>An integrated genetic and cytogenetic map of the cucumber genome.</title>
        <authorList>
            <person name="Ren Y."/>
            <person name="Zhang Z."/>
            <person name="Liu J."/>
            <person name="Staub J.E."/>
            <person name="Han Y."/>
            <person name="Cheng Z."/>
            <person name="Li X."/>
            <person name="Lu J."/>
            <person name="Miao H."/>
            <person name="Kang H."/>
            <person name="Xie B."/>
            <person name="Gu X."/>
            <person name="Wang X."/>
            <person name="Du Y."/>
            <person name="Jin W."/>
            <person name="Huang S."/>
        </authorList>
    </citation>
    <scope>NUCLEOTIDE SEQUENCE [LARGE SCALE GENOMIC DNA]</scope>
    <source>
        <strain evidence="2">cv. 9930</strain>
    </source>
</reference>
<evidence type="ECO:0000313" key="2">
    <source>
        <dbReference type="Proteomes" id="UP000029981"/>
    </source>
</evidence>
<dbReference type="EMBL" id="CM002927">
    <property type="protein sequence ID" value="KGN49439.1"/>
    <property type="molecule type" value="Genomic_DNA"/>
</dbReference>
<dbReference type="AlphaFoldDB" id="A0A0A0KKS7"/>
<protein>
    <submittedName>
        <fullName evidence="1">Uncharacterized protein</fullName>
    </submittedName>
</protein>
<reference evidence="1 2" key="4">
    <citation type="journal article" date="2011" name="BMC Genomics">
        <title>RNA-Seq improves annotation of protein-coding genes in the cucumber genome.</title>
        <authorList>
            <person name="Li Z."/>
            <person name="Zhang Z."/>
            <person name="Yan P."/>
            <person name="Huang S."/>
            <person name="Fei Z."/>
            <person name="Lin K."/>
        </authorList>
    </citation>
    <scope>NUCLEOTIDE SEQUENCE [LARGE SCALE GENOMIC DNA]</scope>
    <source>
        <strain evidence="2">cv. 9930</strain>
    </source>
</reference>
<evidence type="ECO:0000313" key="1">
    <source>
        <dbReference type="EMBL" id="KGN49439.1"/>
    </source>
</evidence>
<proteinExistence type="predicted"/>
<dbReference type="Proteomes" id="UP000029981">
    <property type="component" value="Chromosome 6"/>
</dbReference>
<reference evidence="1 2" key="1">
    <citation type="journal article" date="2009" name="Nat. Genet.">
        <title>The genome of the cucumber, Cucumis sativus L.</title>
        <authorList>
            <person name="Huang S."/>
            <person name="Li R."/>
            <person name="Zhang Z."/>
            <person name="Li L."/>
            <person name="Gu X."/>
            <person name="Fan W."/>
            <person name="Lucas W.J."/>
            <person name="Wang X."/>
            <person name="Xie B."/>
            <person name="Ni P."/>
            <person name="Ren Y."/>
            <person name="Zhu H."/>
            <person name="Li J."/>
            <person name="Lin K."/>
            <person name="Jin W."/>
            <person name="Fei Z."/>
            <person name="Li G."/>
            <person name="Staub J."/>
            <person name="Kilian A."/>
            <person name="van der Vossen E.A."/>
            <person name="Wu Y."/>
            <person name="Guo J."/>
            <person name="He J."/>
            <person name="Jia Z."/>
            <person name="Ren Y."/>
            <person name="Tian G."/>
            <person name="Lu Y."/>
            <person name="Ruan J."/>
            <person name="Qian W."/>
            <person name="Wang M."/>
            <person name="Huang Q."/>
            <person name="Li B."/>
            <person name="Xuan Z."/>
            <person name="Cao J."/>
            <person name="Asan"/>
            <person name="Wu Z."/>
            <person name="Zhang J."/>
            <person name="Cai Q."/>
            <person name="Bai Y."/>
            <person name="Zhao B."/>
            <person name="Han Y."/>
            <person name="Li Y."/>
            <person name="Li X."/>
            <person name="Wang S."/>
            <person name="Shi Q."/>
            <person name="Liu S."/>
            <person name="Cho W.K."/>
            <person name="Kim J.Y."/>
            <person name="Xu Y."/>
            <person name="Heller-Uszynska K."/>
            <person name="Miao H."/>
            <person name="Cheng Z."/>
            <person name="Zhang S."/>
            <person name="Wu J."/>
            <person name="Yang Y."/>
            <person name="Kang H."/>
            <person name="Li M."/>
            <person name="Liang H."/>
            <person name="Ren X."/>
            <person name="Shi Z."/>
            <person name="Wen M."/>
            <person name="Jian M."/>
            <person name="Yang H."/>
            <person name="Zhang G."/>
            <person name="Yang Z."/>
            <person name="Chen R."/>
            <person name="Liu S."/>
            <person name="Li J."/>
            <person name="Ma L."/>
            <person name="Liu H."/>
            <person name="Zhou Y."/>
            <person name="Zhao J."/>
            <person name="Fang X."/>
            <person name="Li G."/>
            <person name="Fang L."/>
            <person name="Li Y."/>
            <person name="Liu D."/>
            <person name="Zheng H."/>
            <person name="Zhang Y."/>
            <person name="Qin N."/>
            <person name="Li Z."/>
            <person name="Yang G."/>
            <person name="Yang S."/>
            <person name="Bolund L."/>
            <person name="Kristiansen K."/>
            <person name="Zheng H."/>
            <person name="Li S."/>
            <person name="Zhang X."/>
            <person name="Yang H."/>
            <person name="Wang J."/>
            <person name="Sun R."/>
            <person name="Zhang B."/>
            <person name="Jiang S."/>
            <person name="Wang J."/>
            <person name="Du Y."/>
            <person name="Li S."/>
        </authorList>
    </citation>
    <scope>NUCLEOTIDE SEQUENCE [LARGE SCALE GENOMIC DNA]</scope>
    <source>
        <strain evidence="2">cv. 9930</strain>
    </source>
</reference>
<dbReference type="Gramene" id="KGN49439">
    <property type="protein sequence ID" value="KGN49439"/>
    <property type="gene ID" value="Csa_6G525250"/>
</dbReference>
<sequence length="223" mass="25908">MLVRPLAIRNLVHLVTHHSSSPTRFLNSFNDFRKRQQRRPTAVFNLNIWEQRSEKSDAFPAPPPAVCRFFFRNRNGFLQGLYERRRLGSSGRTAYQLNVETTWFQKDLANVQDTKRLQVFMATIAYRLQAQPQLGCQVVNSIHLMPAALHIIQFTVILELHDEKFVSWGLKTVARHGMCECLRLISHKTVPRTGLYTQMPRVSPELLDFGWLFSCDEIVVKLI</sequence>
<keyword evidence="2" id="KW-1185">Reference proteome</keyword>
<organism evidence="1 2">
    <name type="scientific">Cucumis sativus</name>
    <name type="common">Cucumber</name>
    <dbReference type="NCBI Taxonomy" id="3659"/>
    <lineage>
        <taxon>Eukaryota</taxon>
        <taxon>Viridiplantae</taxon>
        <taxon>Streptophyta</taxon>
        <taxon>Embryophyta</taxon>
        <taxon>Tracheophyta</taxon>
        <taxon>Spermatophyta</taxon>
        <taxon>Magnoliopsida</taxon>
        <taxon>eudicotyledons</taxon>
        <taxon>Gunneridae</taxon>
        <taxon>Pentapetalae</taxon>
        <taxon>rosids</taxon>
        <taxon>fabids</taxon>
        <taxon>Cucurbitales</taxon>
        <taxon>Cucurbitaceae</taxon>
        <taxon>Benincaseae</taxon>
        <taxon>Cucumis</taxon>
    </lineage>
</organism>